<accession>A0A516KF52</accession>
<dbReference type="EMBL" id="CP041666">
    <property type="protein sequence ID" value="QDP40024.1"/>
    <property type="molecule type" value="Genomic_DNA"/>
</dbReference>
<evidence type="ECO:0000313" key="2">
    <source>
        <dbReference type="EMBL" id="QDP40024.1"/>
    </source>
</evidence>
<name>A0A516KF52_9BACI</name>
<feature type="region of interest" description="Disordered" evidence="1">
    <location>
        <begin position="33"/>
        <end position="52"/>
    </location>
</feature>
<dbReference type="Proteomes" id="UP000315215">
    <property type="component" value="Chromosome"/>
</dbReference>
<dbReference type="InterPro" id="IPR025004">
    <property type="entry name" value="SenN/SenS"/>
</dbReference>
<evidence type="ECO:0000313" key="3">
    <source>
        <dbReference type="Proteomes" id="UP000315215"/>
    </source>
</evidence>
<evidence type="ECO:0000256" key="1">
    <source>
        <dbReference type="SAM" id="MobiDB-lite"/>
    </source>
</evidence>
<dbReference type="OrthoDB" id="2991278at2"/>
<reference evidence="2 3" key="1">
    <citation type="submission" date="2019-07" db="EMBL/GenBank/DDBJ databases">
        <authorList>
            <person name="Li J."/>
        </authorList>
    </citation>
    <scope>NUCLEOTIDE SEQUENCE [LARGE SCALE GENOMIC DNA]</scope>
    <source>
        <strain evidence="2 3">TKL69</strain>
    </source>
</reference>
<dbReference type="RefSeq" id="WP_143893198.1">
    <property type="nucleotide sequence ID" value="NZ_CP041666.1"/>
</dbReference>
<proteinExistence type="predicted"/>
<dbReference type="Pfam" id="PF13040">
    <property type="entry name" value="Fur_reg_FbpB"/>
    <property type="match status" value="1"/>
</dbReference>
<sequence>MRQRKLPFDELVNQNREELMKDQKAMTEIEEYLESRRQADPSEKKLKKENAK</sequence>
<organism evidence="2 3">
    <name type="scientific">Radiobacillus deserti</name>
    <dbReference type="NCBI Taxonomy" id="2594883"/>
    <lineage>
        <taxon>Bacteria</taxon>
        <taxon>Bacillati</taxon>
        <taxon>Bacillota</taxon>
        <taxon>Bacilli</taxon>
        <taxon>Bacillales</taxon>
        <taxon>Bacillaceae</taxon>
        <taxon>Radiobacillus</taxon>
    </lineage>
</organism>
<dbReference type="KEGG" id="aqt:FN924_07490"/>
<dbReference type="AlphaFoldDB" id="A0A516KF52"/>
<protein>
    <submittedName>
        <fullName evidence="2">FbpB family small basic protein</fullName>
    </submittedName>
</protein>
<gene>
    <name evidence="2" type="ORF">FN924_07490</name>
</gene>
<keyword evidence="3" id="KW-1185">Reference proteome</keyword>